<keyword evidence="2" id="KW-1185">Reference proteome</keyword>
<reference evidence="1 2" key="1">
    <citation type="submission" date="2019-03" db="EMBL/GenBank/DDBJ databases">
        <title>Genomic Encyclopedia of Type Strains, Phase IV (KMG-IV): sequencing the most valuable type-strain genomes for metagenomic binning, comparative biology and taxonomic classification.</title>
        <authorList>
            <person name="Goeker M."/>
        </authorList>
    </citation>
    <scope>NUCLEOTIDE SEQUENCE [LARGE SCALE GENOMIC DNA]</scope>
    <source>
        <strain evidence="1 2">DSM 25287</strain>
    </source>
</reference>
<sequence length="142" mass="15547">MNGHAPRMDIETLLAELENGPALSPQVARWLHDGAVRFATGEARTLCAALGLRRRGQSSAATRQALKRRNAALQRAFRHIVGESTRQRMLTLQRLVRPPLALHIAGPLREALADAYRSGAYVPTSLSRLYEIVEPEGSRGSG</sequence>
<protein>
    <submittedName>
        <fullName evidence="1">Uncharacterized protein</fullName>
    </submittedName>
</protein>
<gene>
    <name evidence="1" type="ORF">EV699_103128</name>
</gene>
<comment type="caution">
    <text evidence="1">The sequence shown here is derived from an EMBL/GenBank/DDBJ whole genome shotgun (WGS) entry which is preliminary data.</text>
</comment>
<dbReference type="AlphaFoldDB" id="A0A4R2LA55"/>
<accession>A0A4R2LA55</accession>
<evidence type="ECO:0000313" key="2">
    <source>
        <dbReference type="Proteomes" id="UP000295765"/>
    </source>
</evidence>
<name>A0A4R2LA55_9GAMM</name>
<proteinExistence type="predicted"/>
<dbReference type="Proteomes" id="UP000295765">
    <property type="component" value="Unassembled WGS sequence"/>
</dbReference>
<dbReference type="EMBL" id="SLWY01000003">
    <property type="protein sequence ID" value="TCO83079.1"/>
    <property type="molecule type" value="Genomic_DNA"/>
</dbReference>
<evidence type="ECO:0000313" key="1">
    <source>
        <dbReference type="EMBL" id="TCO83079.1"/>
    </source>
</evidence>
<organism evidence="1 2">
    <name type="scientific">Plasticicumulans lactativorans</name>
    <dbReference type="NCBI Taxonomy" id="1133106"/>
    <lineage>
        <taxon>Bacteria</taxon>
        <taxon>Pseudomonadati</taxon>
        <taxon>Pseudomonadota</taxon>
        <taxon>Gammaproteobacteria</taxon>
        <taxon>Candidatus Competibacteraceae</taxon>
        <taxon>Plasticicumulans</taxon>
    </lineage>
</organism>